<keyword evidence="1" id="KW-0472">Membrane</keyword>
<dbReference type="Gene3D" id="3.30.70.270">
    <property type="match status" value="1"/>
</dbReference>
<comment type="caution">
    <text evidence="3">The sequence shown here is derived from an EMBL/GenBank/DDBJ whole genome shotgun (WGS) entry which is preliminary data.</text>
</comment>
<feature type="domain" description="Reverse transcriptase" evidence="2">
    <location>
        <begin position="1"/>
        <end position="133"/>
    </location>
</feature>
<evidence type="ECO:0000259" key="2">
    <source>
        <dbReference type="Pfam" id="PF00078"/>
    </source>
</evidence>
<keyword evidence="4" id="KW-1185">Reference proteome</keyword>
<dbReference type="Gene3D" id="3.10.10.10">
    <property type="entry name" value="HIV Type 1 Reverse Transcriptase, subunit A, domain 1"/>
    <property type="match status" value="1"/>
</dbReference>
<dbReference type="EMBL" id="JARYMX010000001">
    <property type="protein sequence ID" value="KAJ9566164.1"/>
    <property type="molecule type" value="Genomic_DNA"/>
</dbReference>
<protein>
    <recommendedName>
        <fullName evidence="2">Reverse transcriptase domain-containing protein</fullName>
    </recommendedName>
</protein>
<sequence length="232" mass="26488">MRMCIDYRKLNKFTVKNRYPLPRIDDLFDQLLGTAWSSKIDLRSGYHQVKVTGEDVQKTASKSRYGCFEFVVMAFGMANAPAMFMDLMNRVCRLKLDRSVIVFTYDILIYSKIKGEHAKSLVEVLEMLRKERLYSKFDSRLQDGHQGRFGESGSNRKVGGSKDFNRDSEFYLISQISQMVHPRLLEICGAIGKALEKECEVVGVFPVAKSQMTTSVLELIKSSQVEAVKEVN</sequence>
<evidence type="ECO:0000256" key="1">
    <source>
        <dbReference type="SAM" id="Phobius"/>
    </source>
</evidence>
<dbReference type="InterPro" id="IPR053134">
    <property type="entry name" value="RNA-dir_DNA_polymerase"/>
</dbReference>
<dbReference type="InterPro" id="IPR043502">
    <property type="entry name" value="DNA/RNA_pol_sf"/>
</dbReference>
<dbReference type="InterPro" id="IPR043128">
    <property type="entry name" value="Rev_trsase/Diguanyl_cyclase"/>
</dbReference>
<evidence type="ECO:0000313" key="4">
    <source>
        <dbReference type="Proteomes" id="UP001172457"/>
    </source>
</evidence>
<proteinExistence type="predicted"/>
<name>A0AA38WUQ8_9ASTR</name>
<dbReference type="Proteomes" id="UP001172457">
    <property type="component" value="Chromosome 1"/>
</dbReference>
<feature type="transmembrane region" description="Helical" evidence="1">
    <location>
        <begin position="67"/>
        <end position="85"/>
    </location>
</feature>
<keyword evidence="1" id="KW-1133">Transmembrane helix</keyword>
<evidence type="ECO:0000313" key="3">
    <source>
        <dbReference type="EMBL" id="KAJ9566164.1"/>
    </source>
</evidence>
<dbReference type="CDD" id="cd01647">
    <property type="entry name" value="RT_LTR"/>
    <property type="match status" value="1"/>
</dbReference>
<organism evidence="3 4">
    <name type="scientific">Centaurea solstitialis</name>
    <name type="common">yellow star-thistle</name>
    <dbReference type="NCBI Taxonomy" id="347529"/>
    <lineage>
        <taxon>Eukaryota</taxon>
        <taxon>Viridiplantae</taxon>
        <taxon>Streptophyta</taxon>
        <taxon>Embryophyta</taxon>
        <taxon>Tracheophyta</taxon>
        <taxon>Spermatophyta</taxon>
        <taxon>Magnoliopsida</taxon>
        <taxon>eudicotyledons</taxon>
        <taxon>Gunneridae</taxon>
        <taxon>Pentapetalae</taxon>
        <taxon>asterids</taxon>
        <taxon>campanulids</taxon>
        <taxon>Asterales</taxon>
        <taxon>Asteraceae</taxon>
        <taxon>Carduoideae</taxon>
        <taxon>Cardueae</taxon>
        <taxon>Centaureinae</taxon>
        <taxon>Centaurea</taxon>
    </lineage>
</organism>
<keyword evidence="1" id="KW-0812">Transmembrane</keyword>
<dbReference type="Pfam" id="PF00078">
    <property type="entry name" value="RVT_1"/>
    <property type="match status" value="1"/>
</dbReference>
<dbReference type="PANTHER" id="PTHR24559:SF444">
    <property type="entry name" value="REVERSE TRANSCRIPTASE DOMAIN-CONTAINING PROTEIN"/>
    <property type="match status" value="1"/>
</dbReference>
<dbReference type="AlphaFoldDB" id="A0AA38WUQ8"/>
<accession>A0AA38WUQ8</accession>
<reference evidence="3" key="1">
    <citation type="submission" date="2023-03" db="EMBL/GenBank/DDBJ databases">
        <title>Chromosome-scale reference genome and RAD-based genetic map of yellow starthistle (Centaurea solstitialis) reveal putative structural variation and QTLs associated with invader traits.</title>
        <authorList>
            <person name="Reatini B."/>
            <person name="Cang F.A."/>
            <person name="Jiang Q."/>
            <person name="Mckibben M.T.W."/>
            <person name="Barker M.S."/>
            <person name="Rieseberg L.H."/>
            <person name="Dlugosch K.M."/>
        </authorList>
    </citation>
    <scope>NUCLEOTIDE SEQUENCE</scope>
    <source>
        <strain evidence="3">CAN-66</strain>
        <tissue evidence="3">Leaf</tissue>
    </source>
</reference>
<dbReference type="InterPro" id="IPR000477">
    <property type="entry name" value="RT_dom"/>
</dbReference>
<gene>
    <name evidence="3" type="ORF">OSB04_002130</name>
</gene>
<dbReference type="PANTHER" id="PTHR24559">
    <property type="entry name" value="TRANSPOSON TY3-I GAG-POL POLYPROTEIN"/>
    <property type="match status" value="1"/>
</dbReference>
<dbReference type="SUPFAM" id="SSF56672">
    <property type="entry name" value="DNA/RNA polymerases"/>
    <property type="match status" value="1"/>
</dbReference>